<dbReference type="Pfam" id="PF08486">
    <property type="entry name" value="SpoIID"/>
    <property type="match status" value="1"/>
</dbReference>
<accession>A0A951PBZ8</accession>
<feature type="domain" description="Sporulation stage II protein D amidase enhancer LytB N-terminal" evidence="2">
    <location>
        <begin position="261"/>
        <end position="350"/>
    </location>
</feature>
<feature type="compositionally biased region" description="Polar residues" evidence="1">
    <location>
        <begin position="525"/>
        <end position="538"/>
    </location>
</feature>
<comment type="caution">
    <text evidence="3">The sequence shown here is derived from an EMBL/GenBank/DDBJ whole genome shotgun (WGS) entry which is preliminary data.</text>
</comment>
<dbReference type="InterPro" id="IPR051922">
    <property type="entry name" value="Bact_Sporulation_Assoc"/>
</dbReference>
<evidence type="ECO:0000313" key="4">
    <source>
        <dbReference type="Proteomes" id="UP000707356"/>
    </source>
</evidence>
<dbReference type="GO" id="GO:0030435">
    <property type="term" value="P:sporulation resulting in formation of a cellular spore"/>
    <property type="evidence" value="ECO:0007669"/>
    <property type="project" value="InterPro"/>
</dbReference>
<gene>
    <name evidence="3" type="ORF">KME07_14715</name>
</gene>
<dbReference type="NCBIfam" id="TIGR02669">
    <property type="entry name" value="SpoIID_LytB"/>
    <property type="match status" value="1"/>
</dbReference>
<feature type="compositionally biased region" description="Basic and acidic residues" evidence="1">
    <location>
        <begin position="14"/>
        <end position="28"/>
    </location>
</feature>
<feature type="compositionally biased region" description="Low complexity" evidence="1">
    <location>
        <begin position="1"/>
        <end position="13"/>
    </location>
</feature>
<dbReference type="PANTHER" id="PTHR30032:SF4">
    <property type="entry name" value="AMIDASE ENHANCER"/>
    <property type="match status" value="1"/>
</dbReference>
<evidence type="ECO:0000259" key="2">
    <source>
        <dbReference type="Pfam" id="PF08486"/>
    </source>
</evidence>
<feature type="region of interest" description="Disordered" evidence="1">
    <location>
        <begin position="517"/>
        <end position="566"/>
    </location>
</feature>
<feature type="region of interest" description="Disordered" evidence="1">
    <location>
        <begin position="1"/>
        <end position="29"/>
    </location>
</feature>
<reference evidence="3" key="1">
    <citation type="submission" date="2021-05" db="EMBL/GenBank/DDBJ databases">
        <authorList>
            <person name="Pietrasiak N."/>
            <person name="Ward R."/>
            <person name="Stajich J.E."/>
            <person name="Kurbessoian T."/>
        </authorList>
    </citation>
    <scope>NUCLEOTIDE SEQUENCE</scope>
    <source>
        <strain evidence="3">GSE-TBD4-15B</strain>
    </source>
</reference>
<organism evidence="3 4">
    <name type="scientific">Pegethrix bostrychoides GSE-TBD4-15B</name>
    <dbReference type="NCBI Taxonomy" id="2839662"/>
    <lineage>
        <taxon>Bacteria</taxon>
        <taxon>Bacillati</taxon>
        <taxon>Cyanobacteriota</taxon>
        <taxon>Cyanophyceae</taxon>
        <taxon>Oculatellales</taxon>
        <taxon>Oculatellaceae</taxon>
        <taxon>Pegethrix</taxon>
    </lineage>
</organism>
<name>A0A951PBZ8_9CYAN</name>
<protein>
    <submittedName>
        <fullName evidence="3">SpoIID/LytB domain-containing protein</fullName>
    </submittedName>
</protein>
<dbReference type="GO" id="GO:0030288">
    <property type="term" value="C:outer membrane-bounded periplasmic space"/>
    <property type="evidence" value="ECO:0007669"/>
    <property type="project" value="TreeGrafter"/>
</dbReference>
<reference evidence="3" key="2">
    <citation type="journal article" date="2022" name="Microbiol. Resour. Announc.">
        <title>Metagenome Sequencing to Explore Phylogenomics of Terrestrial Cyanobacteria.</title>
        <authorList>
            <person name="Ward R.D."/>
            <person name="Stajich J.E."/>
            <person name="Johansen J.R."/>
            <person name="Huntemann M."/>
            <person name="Clum A."/>
            <person name="Foster B."/>
            <person name="Foster B."/>
            <person name="Roux S."/>
            <person name="Palaniappan K."/>
            <person name="Varghese N."/>
            <person name="Mukherjee S."/>
            <person name="Reddy T.B.K."/>
            <person name="Daum C."/>
            <person name="Copeland A."/>
            <person name="Chen I.A."/>
            <person name="Ivanova N.N."/>
            <person name="Kyrpides N.C."/>
            <person name="Shapiro N."/>
            <person name="Eloe-Fadrosh E.A."/>
            <person name="Pietrasiak N."/>
        </authorList>
    </citation>
    <scope>NUCLEOTIDE SEQUENCE</scope>
    <source>
        <strain evidence="3">GSE-TBD4-15B</strain>
    </source>
</reference>
<evidence type="ECO:0000256" key="1">
    <source>
        <dbReference type="SAM" id="MobiDB-lite"/>
    </source>
</evidence>
<dbReference type="EMBL" id="JAHHHV010000070">
    <property type="protein sequence ID" value="MBW4466673.1"/>
    <property type="molecule type" value="Genomic_DNA"/>
</dbReference>
<dbReference type="Proteomes" id="UP000707356">
    <property type="component" value="Unassembled WGS sequence"/>
</dbReference>
<evidence type="ECO:0000313" key="3">
    <source>
        <dbReference type="EMBL" id="MBW4466673.1"/>
    </source>
</evidence>
<sequence>MQKLTQTDVQTDAQTDRLDRQTNRHADCEPVPPAKARLQLLTGLSLPWVGAALALAGLGMPAQAQNIPLEPQLDVGVVQRFGSSPQDEVILKPTAGDSLTVKFELQDQPQTLTTTGDVKLKLEMQQQSDPKVTERVILSTHRSFESAEDSASQWKNQGIEVEVAQPRQWQVWAKRDTYKTPLLRRLLMQNLQSNGSRTAFIDTQVQTQIPKAAVVINGTSYQQDQLEFGSTSNRIEVTFNREEQGTRSYAGSLKLQPNAYGTYTLVNQVPLETYLRGVVPHEIGSGAPPTTVEAQAVLARTYALRNLRRFAIDNYQICADTQCQVYWGLGGATPEADRAITATKGKVLTYSNELIDALYSSTTGGVTAPFSNVWNGPDRPYLRAVVDSVQNIWSLPQRSLSEEANFRSFISLKQGFNEDGWDMFRWRVESPLSEIAKDLRAYLQSKQHPLANFTQVNDLRIVERSPAGRVQKMEVTTDRGLVQLEKDEILRALYAPNSTLFYLDPVYETPAAKTNVAKPDAQAGAQASDQVDSSNAANQDAKPDDLTAQVSPSPNPTAPETSPAPKVLKGFTFVGGGLGHGVGMSQTGAYRLGKLGWSHEQILSFYYPNTQLQPLNPTITFWKEPEDAKEPEAQ</sequence>
<dbReference type="InterPro" id="IPR013693">
    <property type="entry name" value="SpoIID/LytB_N"/>
</dbReference>
<dbReference type="AlphaFoldDB" id="A0A951PBZ8"/>
<dbReference type="InterPro" id="IPR013486">
    <property type="entry name" value="SpoIID/LytB"/>
</dbReference>
<dbReference type="PANTHER" id="PTHR30032">
    <property type="entry name" value="N-ACETYLMURAMOYL-L-ALANINE AMIDASE-RELATED"/>
    <property type="match status" value="1"/>
</dbReference>
<proteinExistence type="predicted"/>